<comment type="caution">
    <text evidence="1">The sequence shown here is derived from an EMBL/GenBank/DDBJ whole genome shotgun (WGS) entry which is preliminary data.</text>
</comment>
<evidence type="ECO:0000313" key="1">
    <source>
        <dbReference type="EMBL" id="KAJ2805132.1"/>
    </source>
</evidence>
<name>A0ACC1LC86_9FUNG</name>
<dbReference type="EMBL" id="JANBUN010000277">
    <property type="protein sequence ID" value="KAJ2805132.1"/>
    <property type="molecule type" value="Genomic_DNA"/>
</dbReference>
<protein>
    <submittedName>
        <fullName evidence="1">Dipeptidyl-peptidase 5</fullName>
    </submittedName>
</protein>
<gene>
    <name evidence="1" type="primary">dpp5_2</name>
    <name evidence="1" type="ORF">H4R21_001376</name>
</gene>
<evidence type="ECO:0000313" key="2">
    <source>
        <dbReference type="Proteomes" id="UP001140087"/>
    </source>
</evidence>
<keyword evidence="2" id="KW-1185">Reference proteome</keyword>
<sequence length="696" mass="77022">MLPLALVAAALLSAGAGVGATGIGAASRPLDIETFHSLGRIGAPVVSPNQERVLFLTSFYSHAENKQAVYVNCLDISSGSITQLTENRPGLAVSNPLWFDDNTIGFVRKGALYRQELGPSANATVVYDPPVPISNVAFREKEGVIAFVAPVYPNATLGESARLALEGARRRDSAMVYDSLWARHWNEWSTPEKHNVFVAPLQHTADGWRFGNETNLVAALPATHDPLMRWHIDDYAISPTGNAVALVARPPVENSTWSTNVDIYLVPTAGATRPRLLTAHVDGMASAPAFSPDGRFLAWLQMETPGYESDINRIFVYDIATRQTTAVAYDWDLSPHSLVWSRDSKGLFATAASKGCNLIFAIDAATGKRQNLTSSGAASAVRPVGDDKLLYIHSNVDRPGDLFLLSSRTTTPRQMTQINKDRLAGVHLSPAEEFWFAGAKGDRVHGWLLRPFGFDRRKKHPLALLIHGGPQQAGTQSFSHSLWNPNMYAGAGFATVVINFHGSSGYGQNFTDSVRHRWGDYPYADLMRGVDYVTSRLGYIDKSRMAALGGSFGGYMVNWLNGHTDRFRCLVSHDGKFSTVSGSYSTDELWFPDWELGKPWVPAARAVLEENNPERFAASFKTPALFVHGERDYRVPLTESLSAWSMMRRRGVPARLVYFPDEDHWINKIGNSVRWYTEVLDWITQWTSTEAPYRIR</sequence>
<organism evidence="1 2">
    <name type="scientific">Coemansia helicoidea</name>
    <dbReference type="NCBI Taxonomy" id="1286919"/>
    <lineage>
        <taxon>Eukaryota</taxon>
        <taxon>Fungi</taxon>
        <taxon>Fungi incertae sedis</taxon>
        <taxon>Zoopagomycota</taxon>
        <taxon>Kickxellomycotina</taxon>
        <taxon>Kickxellomycetes</taxon>
        <taxon>Kickxellales</taxon>
        <taxon>Kickxellaceae</taxon>
        <taxon>Coemansia</taxon>
    </lineage>
</organism>
<accession>A0ACC1LC86</accession>
<reference evidence="1" key="1">
    <citation type="submission" date="2022-07" db="EMBL/GenBank/DDBJ databases">
        <title>Phylogenomic reconstructions and comparative analyses of Kickxellomycotina fungi.</title>
        <authorList>
            <person name="Reynolds N.K."/>
            <person name="Stajich J.E."/>
            <person name="Barry K."/>
            <person name="Grigoriev I.V."/>
            <person name="Crous P."/>
            <person name="Smith M.E."/>
        </authorList>
    </citation>
    <scope>NUCLEOTIDE SEQUENCE</scope>
    <source>
        <strain evidence="1">BCRC 34780</strain>
    </source>
</reference>
<dbReference type="Proteomes" id="UP001140087">
    <property type="component" value="Unassembled WGS sequence"/>
</dbReference>
<proteinExistence type="predicted"/>